<gene>
    <name evidence="1" type="ORF">TcWFU_006418</name>
</gene>
<evidence type="ECO:0000313" key="1">
    <source>
        <dbReference type="EMBL" id="KAL5109077.1"/>
    </source>
</evidence>
<reference evidence="1 2" key="1">
    <citation type="journal article" date="2022" name="Front. Cell. Infect. Microbiol.">
        <title>The Genomes of Two Strains of Taenia crassiceps the Animal Model for the Study of Human Cysticercosis.</title>
        <authorList>
            <person name="Bobes R.J."/>
            <person name="Estrada K."/>
            <person name="Rios-Valencia D.G."/>
            <person name="Calderon-Gallegos A."/>
            <person name="de la Torre P."/>
            <person name="Carrero J.C."/>
            <person name="Sanchez-Flores A."/>
            <person name="Laclette J.P."/>
        </authorList>
    </citation>
    <scope>NUCLEOTIDE SEQUENCE [LARGE SCALE GENOMIC DNA]</scope>
    <source>
        <strain evidence="1">WFUcys</strain>
    </source>
</reference>
<evidence type="ECO:0000313" key="2">
    <source>
        <dbReference type="Proteomes" id="UP001651158"/>
    </source>
</evidence>
<accession>A0ABR4QHM5</accession>
<keyword evidence="2" id="KW-1185">Reference proteome</keyword>
<protein>
    <submittedName>
        <fullName evidence="1">Uncharacterized protein</fullName>
    </submittedName>
</protein>
<name>A0ABR4QHM5_9CEST</name>
<organism evidence="1 2">
    <name type="scientific">Taenia crassiceps</name>
    <dbReference type="NCBI Taxonomy" id="6207"/>
    <lineage>
        <taxon>Eukaryota</taxon>
        <taxon>Metazoa</taxon>
        <taxon>Spiralia</taxon>
        <taxon>Lophotrochozoa</taxon>
        <taxon>Platyhelminthes</taxon>
        <taxon>Cestoda</taxon>
        <taxon>Eucestoda</taxon>
        <taxon>Cyclophyllidea</taxon>
        <taxon>Taeniidae</taxon>
        <taxon>Taenia</taxon>
    </lineage>
</organism>
<dbReference type="EMBL" id="JAKROA010000003">
    <property type="protein sequence ID" value="KAL5109077.1"/>
    <property type="molecule type" value="Genomic_DNA"/>
</dbReference>
<proteinExistence type="predicted"/>
<comment type="caution">
    <text evidence="1">The sequence shown here is derived from an EMBL/GenBank/DDBJ whole genome shotgun (WGS) entry which is preliminary data.</text>
</comment>
<sequence>MPIEPIIFRPCLIYVSLCDIRTTAVLRLANTFQPAVAVDDGFYVNREDAALVECWKHGDATDFSVLMKGGVVPASTTPTTPVLLDHCKQESVPPGCSFLLKL</sequence>
<dbReference type="Proteomes" id="UP001651158">
    <property type="component" value="Unassembled WGS sequence"/>
</dbReference>